<dbReference type="Gene3D" id="2.60.40.1190">
    <property type="match status" value="1"/>
</dbReference>
<feature type="domain" description="Glycosyl hydrolase family 13 catalytic" evidence="8">
    <location>
        <begin position="34"/>
        <end position="430"/>
    </location>
</feature>
<evidence type="ECO:0000256" key="6">
    <source>
        <dbReference type="RuleBase" id="RU361134"/>
    </source>
</evidence>
<dbReference type="SMART" id="SM00642">
    <property type="entry name" value="Aamy"/>
    <property type="match status" value="1"/>
</dbReference>
<dbReference type="STRING" id="28234.SAMN04488588_0493"/>
<protein>
    <recommendedName>
        <fullName evidence="6">Alpha-amylase</fullName>
        <ecNumber evidence="6">3.2.1.1</ecNumber>
    </recommendedName>
</protein>
<sequence length="835" mass="95802">MKNFLKIVATFSFLLIIAVTTLNAADWSNEKIYFIMIDRFENGDPSNDVQTKSGIDFGIVNSKYNGGDIQGLIDRLDYIKEMGFTAIWLTPPIANQWWDGWTNYGGYHGYWARDFKKIDEHFGNEELYKKFVEEAHKRDIKVIQDIVTNHTANYFELVDGNYVVNDKLVPGKPVQYPFNNFDYNDPEQRKVNAFHWATEVENPDVYNTAYNELDDINTENPEVIKVLKDSHTYWIDYAGIDGFRIDTAKYVEPEFWREFLNGEEGVFEVAEKNSKENFLVYGEAWIGSNPYENYGEKEIAKYYDYGYNSMLDFPLQTELKRVFKEGKPTNYIGYRLEQRQEIFDPSTLVTFIDNHDMDRFLKNSNINSVKQALGIIYTIPGIPTVYYGTEQSFIETRATMFAEGFQAGGIDHFDTSAPMFKYIKELNELRDNHPTFRNGKIDVLYSDNLGPGPLIYSIKGEKDYLIMINTNSKRKYATGIDLGYEKGTVLEPVYLMNVIDKPITYEGEFNLLLNGSSFGIYEITNATKSIKENEIKAEITNLYEKNSFKENFIITGTASNSKKLKIIIDGKEQAYKEVELNMKENEDWQAAINIADFTPGKHTVFVKAYGKIPIYSNYSDTYEFEVDIPSVEIISVSDPIGDDNGPNGNYTYPKDLTFKRQMDITGAKLSKVGQLLKLTMKMREVTDNWSPSKGFDHVTFQIFIDDPDQEGMKILPNQNAKMPEGMDWNYEIYATGWGITLHNTNDASEERLGEGITPSPTADVNKQLSEITFSIPYSVLNTNDLSGWKFYITTYDYDGIEAVLRPMSPEAQQWSFGGGDENSPKIMDDLIIEIK</sequence>
<keyword evidence="6 9" id="KW-0326">Glycosidase</keyword>
<dbReference type="PANTHER" id="PTHR10357:SF215">
    <property type="entry name" value="ALPHA-AMYLASE 1"/>
    <property type="match status" value="1"/>
</dbReference>
<dbReference type="InterPro" id="IPR017853">
    <property type="entry name" value="GH"/>
</dbReference>
<dbReference type="Gene3D" id="3.20.20.80">
    <property type="entry name" value="Glycosidases"/>
    <property type="match status" value="1"/>
</dbReference>
<evidence type="ECO:0000313" key="10">
    <source>
        <dbReference type="Proteomes" id="UP000199322"/>
    </source>
</evidence>
<dbReference type="Pfam" id="PF09985">
    <property type="entry name" value="Glucodextran_C"/>
    <property type="match status" value="1"/>
</dbReference>
<accession>A0A1G6JD01</accession>
<feature type="signal peptide" evidence="7">
    <location>
        <begin position="1"/>
        <end position="24"/>
    </location>
</feature>
<reference evidence="9 10" key="1">
    <citation type="submission" date="2016-10" db="EMBL/GenBank/DDBJ databases">
        <authorList>
            <person name="de Groot N.N."/>
        </authorList>
    </citation>
    <scope>NUCLEOTIDE SEQUENCE [LARGE SCALE GENOMIC DNA]</scope>
    <source>
        <strain evidence="9 10">WG14</strain>
    </source>
</reference>
<evidence type="ECO:0000256" key="7">
    <source>
        <dbReference type="SAM" id="SignalP"/>
    </source>
</evidence>
<comment type="catalytic activity">
    <reaction evidence="6">
        <text>Endohydrolysis of (1-&gt;4)-alpha-D-glucosidic linkages in polysaccharides containing three or more (1-&gt;4)-alpha-linked D-glucose units.</text>
        <dbReference type="EC" id="3.2.1.1"/>
    </reaction>
</comment>
<dbReference type="Proteomes" id="UP000199322">
    <property type="component" value="Unassembled WGS sequence"/>
</dbReference>
<dbReference type="PRINTS" id="PR00110">
    <property type="entry name" value="ALPHAAMYLASE"/>
</dbReference>
<evidence type="ECO:0000259" key="8">
    <source>
        <dbReference type="SMART" id="SM00642"/>
    </source>
</evidence>
<comment type="similarity">
    <text evidence="2 5">Belongs to the glycosyl hydrolase 13 family.</text>
</comment>
<evidence type="ECO:0000256" key="5">
    <source>
        <dbReference type="RuleBase" id="RU003615"/>
    </source>
</evidence>
<dbReference type="EMBL" id="FMYV01000002">
    <property type="protein sequence ID" value="SDC16570.1"/>
    <property type="molecule type" value="Genomic_DNA"/>
</dbReference>
<feature type="chain" id="PRO_5011597032" description="Alpha-amylase" evidence="7">
    <location>
        <begin position="25"/>
        <end position="835"/>
    </location>
</feature>
<keyword evidence="6" id="KW-0378">Hydrolase</keyword>
<evidence type="ECO:0000256" key="2">
    <source>
        <dbReference type="ARBA" id="ARBA00008061"/>
    </source>
</evidence>
<keyword evidence="3" id="KW-0479">Metal-binding</keyword>
<dbReference type="InterPro" id="IPR006047">
    <property type="entry name" value="GH13_cat_dom"/>
</dbReference>
<evidence type="ECO:0000313" key="9">
    <source>
        <dbReference type="EMBL" id="SDC16570.1"/>
    </source>
</evidence>
<name>A0A1G6JD01_9BACT</name>
<keyword evidence="6" id="KW-0119">Carbohydrate metabolism</keyword>
<dbReference type="GO" id="GO:0046872">
    <property type="term" value="F:metal ion binding"/>
    <property type="evidence" value="ECO:0007669"/>
    <property type="project" value="UniProtKB-KW"/>
</dbReference>
<dbReference type="GO" id="GO:0005975">
    <property type="term" value="P:carbohydrate metabolic process"/>
    <property type="evidence" value="ECO:0007669"/>
    <property type="project" value="InterPro"/>
</dbReference>
<dbReference type="SUPFAM" id="SSF49344">
    <property type="entry name" value="CBD9-like"/>
    <property type="match status" value="1"/>
</dbReference>
<evidence type="ECO:0000256" key="1">
    <source>
        <dbReference type="ARBA" id="ARBA00001913"/>
    </source>
</evidence>
<gene>
    <name evidence="9" type="ORF">SAMN04488588_0493</name>
</gene>
<organism evidence="9 10">
    <name type="scientific">Geotoga petraea</name>
    <dbReference type="NCBI Taxonomy" id="28234"/>
    <lineage>
        <taxon>Bacteria</taxon>
        <taxon>Thermotogati</taxon>
        <taxon>Thermotogota</taxon>
        <taxon>Thermotogae</taxon>
        <taxon>Petrotogales</taxon>
        <taxon>Petrotogaceae</taxon>
        <taxon>Geotoga</taxon>
    </lineage>
</organism>
<dbReference type="AlphaFoldDB" id="A0A1G6JD01"/>
<dbReference type="Pfam" id="PF00128">
    <property type="entry name" value="Alpha-amylase"/>
    <property type="match status" value="1"/>
</dbReference>
<keyword evidence="10" id="KW-1185">Reference proteome</keyword>
<dbReference type="RefSeq" id="WP_091402525.1">
    <property type="nucleotide sequence ID" value="NZ_FMYV01000002.1"/>
</dbReference>
<dbReference type="GO" id="GO:0004556">
    <property type="term" value="F:alpha-amylase activity"/>
    <property type="evidence" value="ECO:0007669"/>
    <property type="project" value="UniProtKB-UniRule"/>
</dbReference>
<dbReference type="SUPFAM" id="SSF51445">
    <property type="entry name" value="(Trans)glycosidases"/>
    <property type="match status" value="1"/>
</dbReference>
<dbReference type="InterPro" id="IPR006046">
    <property type="entry name" value="Alpha_amylase"/>
</dbReference>
<dbReference type="EC" id="3.2.1.1" evidence="6"/>
<proteinExistence type="inferred from homology"/>
<dbReference type="InterPro" id="IPR019248">
    <property type="entry name" value="Glucodextran_C"/>
</dbReference>
<dbReference type="PANTHER" id="PTHR10357">
    <property type="entry name" value="ALPHA-AMYLASE FAMILY MEMBER"/>
    <property type="match status" value="1"/>
</dbReference>
<comment type="cofactor">
    <cofactor evidence="1">
        <name>Ca(2+)</name>
        <dbReference type="ChEBI" id="CHEBI:29108"/>
    </cofactor>
</comment>
<evidence type="ECO:0000256" key="4">
    <source>
        <dbReference type="ARBA" id="ARBA00022729"/>
    </source>
</evidence>
<evidence type="ECO:0000256" key="3">
    <source>
        <dbReference type="ARBA" id="ARBA00022723"/>
    </source>
</evidence>
<keyword evidence="4 7" id="KW-0732">Signal</keyword>